<dbReference type="InterPro" id="IPR013656">
    <property type="entry name" value="PAS_4"/>
</dbReference>
<dbReference type="CDD" id="cd01949">
    <property type="entry name" value="GGDEF"/>
    <property type="match status" value="1"/>
</dbReference>
<keyword evidence="2" id="KW-0472">Membrane</keyword>
<evidence type="ECO:0000256" key="2">
    <source>
        <dbReference type="SAM" id="Phobius"/>
    </source>
</evidence>
<dbReference type="Gene3D" id="3.30.450.20">
    <property type="entry name" value="PAS domain"/>
    <property type="match status" value="1"/>
</dbReference>
<dbReference type="SUPFAM" id="SSF141868">
    <property type="entry name" value="EAL domain-like"/>
    <property type="match status" value="1"/>
</dbReference>
<feature type="transmembrane region" description="Helical" evidence="2">
    <location>
        <begin position="129"/>
        <end position="150"/>
    </location>
</feature>
<dbReference type="PROSITE" id="PS50113">
    <property type="entry name" value="PAC"/>
    <property type="match status" value="1"/>
</dbReference>
<dbReference type="PANTHER" id="PTHR44757:SF2">
    <property type="entry name" value="BIOFILM ARCHITECTURE MAINTENANCE PROTEIN MBAA"/>
    <property type="match status" value="1"/>
</dbReference>
<dbReference type="CDD" id="cd00130">
    <property type="entry name" value="PAS"/>
    <property type="match status" value="1"/>
</dbReference>
<accession>A0A542E2N3</accession>
<dbReference type="InterPro" id="IPR001633">
    <property type="entry name" value="EAL_dom"/>
</dbReference>
<dbReference type="InterPro" id="IPR000160">
    <property type="entry name" value="GGDEF_dom"/>
</dbReference>
<dbReference type="PROSITE" id="PS50883">
    <property type="entry name" value="EAL"/>
    <property type="match status" value="1"/>
</dbReference>
<dbReference type="EMBL" id="VFMN01000001">
    <property type="protein sequence ID" value="TQJ09504.1"/>
    <property type="molecule type" value="Genomic_DNA"/>
</dbReference>
<evidence type="ECO:0000259" key="4">
    <source>
        <dbReference type="PROSITE" id="PS50113"/>
    </source>
</evidence>
<feature type="compositionally biased region" description="Basic and acidic residues" evidence="1">
    <location>
        <begin position="430"/>
        <end position="452"/>
    </location>
</feature>
<evidence type="ECO:0000259" key="5">
    <source>
        <dbReference type="PROSITE" id="PS50883"/>
    </source>
</evidence>
<evidence type="ECO:0000313" key="7">
    <source>
        <dbReference type="EMBL" id="TQJ09504.1"/>
    </source>
</evidence>
<dbReference type="SMART" id="SM00091">
    <property type="entry name" value="PAS"/>
    <property type="match status" value="1"/>
</dbReference>
<evidence type="ECO:0000259" key="6">
    <source>
        <dbReference type="PROSITE" id="PS50887"/>
    </source>
</evidence>
<dbReference type="Gene3D" id="3.30.70.270">
    <property type="match status" value="1"/>
</dbReference>
<dbReference type="Pfam" id="PF00990">
    <property type="entry name" value="GGDEF"/>
    <property type="match status" value="1"/>
</dbReference>
<evidence type="ECO:0000256" key="1">
    <source>
        <dbReference type="SAM" id="MobiDB-lite"/>
    </source>
</evidence>
<feature type="region of interest" description="Disordered" evidence="1">
    <location>
        <begin position="423"/>
        <end position="453"/>
    </location>
</feature>
<dbReference type="InterPro" id="IPR000014">
    <property type="entry name" value="PAS"/>
</dbReference>
<dbReference type="PROSITE" id="PS50112">
    <property type="entry name" value="PAS"/>
    <property type="match status" value="1"/>
</dbReference>
<dbReference type="CDD" id="cd01948">
    <property type="entry name" value="EAL"/>
    <property type="match status" value="1"/>
</dbReference>
<dbReference type="Pfam" id="PF08448">
    <property type="entry name" value="PAS_4"/>
    <property type="match status" value="1"/>
</dbReference>
<dbReference type="AlphaFoldDB" id="A0A542E2N3"/>
<dbReference type="PROSITE" id="PS50887">
    <property type="entry name" value="GGDEF"/>
    <property type="match status" value="1"/>
</dbReference>
<dbReference type="Gene3D" id="3.20.20.450">
    <property type="entry name" value="EAL domain"/>
    <property type="match status" value="1"/>
</dbReference>
<dbReference type="InterPro" id="IPR029787">
    <property type="entry name" value="Nucleotide_cyclase"/>
</dbReference>
<dbReference type="InterPro" id="IPR035919">
    <property type="entry name" value="EAL_sf"/>
</dbReference>
<evidence type="ECO:0000313" key="8">
    <source>
        <dbReference type="Proteomes" id="UP000317893"/>
    </source>
</evidence>
<proteinExistence type="predicted"/>
<reference evidence="7 8" key="1">
    <citation type="submission" date="2019-06" db="EMBL/GenBank/DDBJ databases">
        <title>Sequencing the genomes of 1000 actinobacteria strains.</title>
        <authorList>
            <person name="Klenk H.-P."/>
        </authorList>
    </citation>
    <scope>NUCLEOTIDE SEQUENCE [LARGE SCALE GENOMIC DNA]</scope>
    <source>
        <strain evidence="7 8">DSM 18607</strain>
    </source>
</reference>
<dbReference type="SUPFAM" id="SSF55073">
    <property type="entry name" value="Nucleotide cyclase"/>
    <property type="match status" value="1"/>
</dbReference>
<gene>
    <name evidence="7" type="ORF">FB458_2616</name>
</gene>
<name>A0A542E2N3_9MICO</name>
<keyword evidence="2" id="KW-0812">Transmembrane</keyword>
<dbReference type="RefSeq" id="WP_141848864.1">
    <property type="nucleotide sequence ID" value="NZ_BAAAPR010000014.1"/>
</dbReference>
<dbReference type="Proteomes" id="UP000317893">
    <property type="component" value="Unassembled WGS sequence"/>
</dbReference>
<feature type="domain" description="EAL" evidence="5">
    <location>
        <begin position="493"/>
        <end position="746"/>
    </location>
</feature>
<feature type="domain" description="PAS" evidence="3">
    <location>
        <begin position="169"/>
        <end position="239"/>
    </location>
</feature>
<sequence length="762" mass="82334">MRTSFRERARKSLTVVVTLLLVVSEFGFLHAVYSRGQGVREQERVVGRLVSAVSEVDGPRSVTLVDEALPRLASAGVAADELVPLRDAVTSLRAAPTDAQRLTATRSAAARLDRLLTDRSRTIDVQADLIWVALLVVVSLGWTVWFRRLVGRHRELQRQITEQQAAAAGEQRLAALVHNTSDLVTVLRSDTTVTYATASAQGVVGLRAEDLTGRTLLSIVAPEDAPLLARLLVTTAPDDDHPVRLRLRHADGRLLHVEGNLVNLLAHEAIEGYVLTLRDVTERVELEGQISYQALHDPLTGLSNRRLFHDRLTHSLQRRRATDDEVAVVLCDLDDFKDVNESAGHDAGDEVLVTVAERIRAVAGVGDTVARLGGDEFAVLVEGASADEAAALAERLADAIGEPIVVAGRQVVVGASVGLAVTGGASAGRPEPRRAPRPDPRPDARTAPRTDAGELTAADLLRNADVAMYLAKERGKGCVALYEPALHEQALQELQLRSDLARALEEDQLVVHFQPTIDLATGVVAGFEALVRWQHPTRGLLGPVHFIPTAERTGLIVPLGRWVLREACRAAATFQTPTRRVTISVNVAAAQLTSEGFGDEVVAALRDSGLPPSCLLLEITESMLLGDLELIRSRLEVLRRLDVRIAIDDFGTGFSSLAYLRRLPVDVVKVDKSFVDHVTDDDHDASLTRSIIAMSQSLNLATIAEGVEHLGQAEWLRATSCRFGQGFLWSRPVPLDQARALLAVAGPLRPADARDAVAVGAA</sequence>
<dbReference type="NCBIfam" id="TIGR00254">
    <property type="entry name" value="GGDEF"/>
    <property type="match status" value="1"/>
</dbReference>
<dbReference type="InterPro" id="IPR052155">
    <property type="entry name" value="Biofilm_reg_signaling"/>
</dbReference>
<comment type="caution">
    <text evidence="7">The sequence shown here is derived from an EMBL/GenBank/DDBJ whole genome shotgun (WGS) entry which is preliminary data.</text>
</comment>
<organism evidence="7 8">
    <name type="scientific">Lapillicoccus jejuensis</name>
    <dbReference type="NCBI Taxonomy" id="402171"/>
    <lineage>
        <taxon>Bacteria</taxon>
        <taxon>Bacillati</taxon>
        <taxon>Actinomycetota</taxon>
        <taxon>Actinomycetes</taxon>
        <taxon>Micrococcales</taxon>
        <taxon>Intrasporangiaceae</taxon>
        <taxon>Lapillicoccus</taxon>
    </lineage>
</organism>
<feature type="domain" description="PAC" evidence="4">
    <location>
        <begin position="241"/>
        <end position="292"/>
    </location>
</feature>
<keyword evidence="8" id="KW-1185">Reference proteome</keyword>
<dbReference type="SMART" id="SM00052">
    <property type="entry name" value="EAL"/>
    <property type="match status" value="1"/>
</dbReference>
<feature type="domain" description="GGDEF" evidence="6">
    <location>
        <begin position="324"/>
        <end position="484"/>
    </location>
</feature>
<dbReference type="InterPro" id="IPR000700">
    <property type="entry name" value="PAS-assoc_C"/>
</dbReference>
<dbReference type="InterPro" id="IPR035965">
    <property type="entry name" value="PAS-like_dom_sf"/>
</dbReference>
<dbReference type="SMART" id="SM00267">
    <property type="entry name" value="GGDEF"/>
    <property type="match status" value="1"/>
</dbReference>
<evidence type="ECO:0000259" key="3">
    <source>
        <dbReference type="PROSITE" id="PS50112"/>
    </source>
</evidence>
<protein>
    <submittedName>
        <fullName evidence="7">PAS domain S-box-containing protein/diguanylate cyclase (GGDEF)-like protein</fullName>
    </submittedName>
</protein>
<dbReference type="NCBIfam" id="TIGR00229">
    <property type="entry name" value="sensory_box"/>
    <property type="match status" value="1"/>
</dbReference>
<keyword evidence="2" id="KW-1133">Transmembrane helix</keyword>
<dbReference type="InterPro" id="IPR043128">
    <property type="entry name" value="Rev_trsase/Diguanyl_cyclase"/>
</dbReference>
<dbReference type="OrthoDB" id="23692at2"/>
<dbReference type="SUPFAM" id="SSF55785">
    <property type="entry name" value="PYP-like sensor domain (PAS domain)"/>
    <property type="match status" value="1"/>
</dbReference>
<dbReference type="PANTHER" id="PTHR44757">
    <property type="entry name" value="DIGUANYLATE CYCLASE DGCP"/>
    <property type="match status" value="1"/>
</dbReference>
<dbReference type="Pfam" id="PF00563">
    <property type="entry name" value="EAL"/>
    <property type="match status" value="1"/>
</dbReference>